<comment type="caution">
    <text evidence="2">The sequence shown here is derived from an EMBL/GenBank/DDBJ whole genome shotgun (WGS) entry which is preliminary data.</text>
</comment>
<dbReference type="EMBL" id="DVMO01000003">
    <property type="protein sequence ID" value="HIU26758.1"/>
    <property type="molecule type" value="Genomic_DNA"/>
</dbReference>
<reference evidence="2" key="2">
    <citation type="journal article" date="2021" name="PeerJ">
        <title>Extensive microbial diversity within the chicken gut microbiome revealed by metagenomics and culture.</title>
        <authorList>
            <person name="Gilroy R."/>
            <person name="Ravi A."/>
            <person name="Getino M."/>
            <person name="Pursley I."/>
            <person name="Horton D.L."/>
            <person name="Alikhan N.F."/>
            <person name="Baker D."/>
            <person name="Gharbi K."/>
            <person name="Hall N."/>
            <person name="Watson M."/>
            <person name="Adriaenssens E.M."/>
            <person name="Foster-Nyarko E."/>
            <person name="Jarju S."/>
            <person name="Secka A."/>
            <person name="Antonio M."/>
            <person name="Oren A."/>
            <person name="Chaudhuri R.R."/>
            <person name="La Ragione R."/>
            <person name="Hildebrand F."/>
            <person name="Pallen M.J."/>
        </authorList>
    </citation>
    <scope>NUCLEOTIDE SEQUENCE</scope>
    <source>
        <strain evidence="2">11300</strain>
    </source>
</reference>
<dbReference type="InterPro" id="IPR050072">
    <property type="entry name" value="Peptidase_M20A"/>
</dbReference>
<dbReference type="InterPro" id="IPR002933">
    <property type="entry name" value="Peptidase_M20"/>
</dbReference>
<dbReference type="Proteomes" id="UP000824091">
    <property type="component" value="Unassembled WGS sequence"/>
</dbReference>
<dbReference type="AlphaFoldDB" id="A0A9D1I1X5"/>
<proteinExistence type="predicted"/>
<dbReference type="SUPFAM" id="SSF53187">
    <property type="entry name" value="Zn-dependent exopeptidases"/>
    <property type="match status" value="1"/>
</dbReference>
<dbReference type="InterPro" id="IPR012166">
    <property type="entry name" value="Uncharacterised_RocB"/>
</dbReference>
<protein>
    <submittedName>
        <fullName evidence="2">M20/M25/M40 family metallo-hydrolase</fullName>
    </submittedName>
</protein>
<gene>
    <name evidence="2" type="ORF">IAD16_00060</name>
</gene>
<reference evidence="2" key="1">
    <citation type="submission" date="2020-10" db="EMBL/GenBank/DDBJ databases">
        <authorList>
            <person name="Gilroy R."/>
        </authorList>
    </citation>
    <scope>NUCLEOTIDE SEQUENCE</scope>
    <source>
        <strain evidence="2">11300</strain>
    </source>
</reference>
<dbReference type="PANTHER" id="PTHR43808:SF27">
    <property type="entry name" value="PROTEIN ROCB"/>
    <property type="match status" value="1"/>
</dbReference>
<dbReference type="PIRSF" id="PIRSF010386">
    <property type="entry name" value="RocB"/>
    <property type="match status" value="1"/>
</dbReference>
<evidence type="ECO:0000313" key="2">
    <source>
        <dbReference type="EMBL" id="HIU26758.1"/>
    </source>
</evidence>
<dbReference type="GO" id="GO:0016787">
    <property type="term" value="F:hydrolase activity"/>
    <property type="evidence" value="ECO:0007669"/>
    <property type="project" value="InterPro"/>
</dbReference>
<evidence type="ECO:0000313" key="3">
    <source>
        <dbReference type="Proteomes" id="UP000824091"/>
    </source>
</evidence>
<sequence length="547" mass="61910">MEERILEILKTLVAMKSVTCSKNELEPARWFADFFKEIPYFKEHPQDTGLYAIPDDPYGREIPYALLRGKKNDTVVLSGHIDVVPTEEYAKAEPWAYEVGSKLEEMLAEMPLDESARADLESGQWIWGRGVADMKGGLAIHAALFEEYAKQASSGTLEGSILFMPVPDEESYSAGMRNGIKILKDLKEKYDLDYKLLIDPEPTNQVDGAQVMSLGSVGKIMPAIIVQGKKGHAGHCYEGFSAISILSEIYQRTNGSLEFSDVYEDEAAVPPTWANLRDMKKGYDVSIPHRAYGYFTAFAFDSTPEDVLEKLRKICIESFEQQVRKLDGEYQEYKKINKSERKEKIFYEPVVMSFNELCVMAREKDGQAFEDFYADAYEKVMSKVSSGQASFPDATIDIMEAVLDYSGIQYPVTVIGFAPPYYPPVHSDMVKGKEGFGTKAFSFVSQLSEKEFGQKMTYENFFMGISDLSYGAITSPFDYKKYSANTPLWGKAYNLNFDAIEYCGIPGVIYGPIGKNYHEYTERVNRRSLTKVVPYTTKALIEYMWKL</sequence>
<evidence type="ECO:0000256" key="1">
    <source>
        <dbReference type="SAM" id="Coils"/>
    </source>
</evidence>
<keyword evidence="1" id="KW-0175">Coiled coil</keyword>
<accession>A0A9D1I1X5</accession>
<dbReference type="Gene3D" id="3.40.630.10">
    <property type="entry name" value="Zn peptidases"/>
    <property type="match status" value="1"/>
</dbReference>
<name>A0A9D1I1X5_9FIRM</name>
<organism evidence="2 3">
    <name type="scientific">Candidatus Fimisoma avicola</name>
    <dbReference type="NCBI Taxonomy" id="2840826"/>
    <lineage>
        <taxon>Bacteria</taxon>
        <taxon>Bacillati</taxon>
        <taxon>Bacillota</taxon>
        <taxon>Clostridia</taxon>
        <taxon>Eubacteriales</taxon>
        <taxon>Candidatus Fimisoma</taxon>
    </lineage>
</organism>
<feature type="coiled-coil region" evidence="1">
    <location>
        <begin position="316"/>
        <end position="343"/>
    </location>
</feature>
<dbReference type="PANTHER" id="PTHR43808">
    <property type="entry name" value="ACETYLORNITHINE DEACETYLASE"/>
    <property type="match status" value="1"/>
</dbReference>
<dbReference type="Pfam" id="PF01546">
    <property type="entry name" value="Peptidase_M20"/>
    <property type="match status" value="1"/>
</dbReference>